<feature type="domain" description="F-box" evidence="2">
    <location>
        <begin position="54"/>
        <end position="87"/>
    </location>
</feature>
<dbReference type="Proteomes" id="UP001642540">
    <property type="component" value="Unassembled WGS sequence"/>
</dbReference>
<dbReference type="InterPro" id="IPR001810">
    <property type="entry name" value="F-box_dom"/>
</dbReference>
<gene>
    <name evidence="3" type="ORF">ODALV1_LOCUS21265</name>
</gene>
<evidence type="ECO:0000313" key="4">
    <source>
        <dbReference type="Proteomes" id="UP001642540"/>
    </source>
</evidence>
<comment type="caution">
    <text evidence="3">The sequence shown here is derived from an EMBL/GenBank/DDBJ whole genome shotgun (WGS) entry which is preliminary data.</text>
</comment>
<sequence length="524" mass="60070">MDRNVAQERENDDVNLHESGKSDGSILSNVNEVPQELLFSQLGIELEEDHEMQFENLPIEMLDAVFRRLCNPKDMLHCRQVCTQWKTEVDFILQTDPTQSVRTKIGSIEQLRNLVYQPSSPSGNPFPSKKLRYGRFSSEPMEESALDKLYQSFAYVSKRFGHQVLSLQYCVIMDNRKSARQLRHIPTNFGNLEELCIYLRGLSAAVQSHIIKAFGLPKPKNVNDVYFPPVVFEMKPGDTRSPMELGIAESLRARNSFFLEDNQPSTVPQLQKLKSLHIFSIDSPTIVDGFLERYGSQLEALEVDSSSICEGKYFATHQFLKLKSLKVYMASRDLISPKSLVSAENLPGLESLTVDFAVSFSKITLGQLVTFLDELPRTIKVLHVSVELEWVKISDEDQARIGSLKMFPNLTVLTISSTFLKNPTLLERLLSRIENLKVLKLELLTRGDIRKELEQEDNTVCEVMRRIFRKHPSLVDVLLVRNDFTWRLLINEYSCGEIRRYFVEDRSDIDKDCKVEFVDLSMVG</sequence>
<dbReference type="SUPFAM" id="SSF52047">
    <property type="entry name" value="RNI-like"/>
    <property type="match status" value="1"/>
</dbReference>
<feature type="region of interest" description="Disordered" evidence="1">
    <location>
        <begin position="1"/>
        <end position="27"/>
    </location>
</feature>
<dbReference type="InterPro" id="IPR032675">
    <property type="entry name" value="LRR_dom_sf"/>
</dbReference>
<keyword evidence="4" id="KW-1185">Reference proteome</keyword>
<dbReference type="Gene3D" id="3.80.10.10">
    <property type="entry name" value="Ribonuclease Inhibitor"/>
    <property type="match status" value="1"/>
</dbReference>
<organism evidence="3 4">
    <name type="scientific">Orchesella dallaii</name>
    <dbReference type="NCBI Taxonomy" id="48710"/>
    <lineage>
        <taxon>Eukaryota</taxon>
        <taxon>Metazoa</taxon>
        <taxon>Ecdysozoa</taxon>
        <taxon>Arthropoda</taxon>
        <taxon>Hexapoda</taxon>
        <taxon>Collembola</taxon>
        <taxon>Entomobryomorpha</taxon>
        <taxon>Entomobryoidea</taxon>
        <taxon>Orchesellidae</taxon>
        <taxon>Orchesellinae</taxon>
        <taxon>Orchesella</taxon>
    </lineage>
</organism>
<evidence type="ECO:0000256" key="1">
    <source>
        <dbReference type="SAM" id="MobiDB-lite"/>
    </source>
</evidence>
<dbReference type="SUPFAM" id="SSF81383">
    <property type="entry name" value="F-box domain"/>
    <property type="match status" value="1"/>
</dbReference>
<protein>
    <recommendedName>
        <fullName evidence="2">F-box domain-containing protein</fullName>
    </recommendedName>
</protein>
<dbReference type="EMBL" id="CAXLJM020000071">
    <property type="protein sequence ID" value="CAL8126100.1"/>
    <property type="molecule type" value="Genomic_DNA"/>
</dbReference>
<proteinExistence type="predicted"/>
<name>A0ABP1REV7_9HEXA</name>
<dbReference type="Pfam" id="PF12937">
    <property type="entry name" value="F-box-like"/>
    <property type="match status" value="1"/>
</dbReference>
<evidence type="ECO:0000259" key="2">
    <source>
        <dbReference type="Pfam" id="PF12937"/>
    </source>
</evidence>
<feature type="compositionally biased region" description="Basic and acidic residues" evidence="1">
    <location>
        <begin position="1"/>
        <end position="21"/>
    </location>
</feature>
<reference evidence="3 4" key="1">
    <citation type="submission" date="2024-08" db="EMBL/GenBank/DDBJ databases">
        <authorList>
            <person name="Cucini C."/>
            <person name="Frati F."/>
        </authorList>
    </citation>
    <scope>NUCLEOTIDE SEQUENCE [LARGE SCALE GENOMIC DNA]</scope>
</reference>
<evidence type="ECO:0000313" key="3">
    <source>
        <dbReference type="EMBL" id="CAL8126100.1"/>
    </source>
</evidence>
<accession>A0ABP1REV7</accession>
<dbReference type="Gene3D" id="1.20.1280.50">
    <property type="match status" value="1"/>
</dbReference>
<dbReference type="InterPro" id="IPR036047">
    <property type="entry name" value="F-box-like_dom_sf"/>
</dbReference>